<protein>
    <submittedName>
        <fullName evidence="4">Oxidoreductase domain protein</fullName>
    </submittedName>
</protein>
<dbReference type="PANTHER" id="PTHR43818:SF10">
    <property type="entry name" value="NADH-DEPENDENT DEHYDROGENASE-RELATED"/>
    <property type="match status" value="1"/>
</dbReference>
<dbReference type="InterPro" id="IPR043906">
    <property type="entry name" value="Gfo/Idh/MocA_OxRdtase_bact_C"/>
</dbReference>
<dbReference type="InterPro" id="IPR006311">
    <property type="entry name" value="TAT_signal"/>
</dbReference>
<dbReference type="InParanoid" id="Q025S0"/>
<reference evidence="4" key="1">
    <citation type="submission" date="2006-10" db="EMBL/GenBank/DDBJ databases">
        <title>Complete sequence of Solibacter usitatus Ellin6076.</title>
        <authorList>
            <consortium name="US DOE Joint Genome Institute"/>
            <person name="Copeland A."/>
            <person name="Lucas S."/>
            <person name="Lapidus A."/>
            <person name="Barry K."/>
            <person name="Detter J.C."/>
            <person name="Glavina del Rio T."/>
            <person name="Hammon N."/>
            <person name="Israni S."/>
            <person name="Dalin E."/>
            <person name="Tice H."/>
            <person name="Pitluck S."/>
            <person name="Thompson L.S."/>
            <person name="Brettin T."/>
            <person name="Bruce D."/>
            <person name="Han C."/>
            <person name="Tapia R."/>
            <person name="Gilna P."/>
            <person name="Schmutz J."/>
            <person name="Larimer F."/>
            <person name="Land M."/>
            <person name="Hauser L."/>
            <person name="Kyrpides N."/>
            <person name="Mikhailova N."/>
            <person name="Janssen P.H."/>
            <person name="Kuske C.R."/>
            <person name="Richardson P."/>
        </authorList>
    </citation>
    <scope>NUCLEOTIDE SEQUENCE</scope>
    <source>
        <strain evidence="4">Ellin6076</strain>
    </source>
</reference>
<feature type="domain" description="Gfo/Idh/MocA-like oxidoreductase bacterial type C-terminal" evidence="3">
    <location>
        <begin position="208"/>
        <end position="265"/>
    </location>
</feature>
<dbReference type="InterPro" id="IPR036291">
    <property type="entry name" value="NAD(P)-bd_dom_sf"/>
</dbReference>
<dbReference type="EMBL" id="CP000473">
    <property type="protein sequence ID" value="ABJ83249.1"/>
    <property type="molecule type" value="Genomic_DNA"/>
</dbReference>
<feature type="compositionally biased region" description="Low complexity" evidence="1">
    <location>
        <begin position="364"/>
        <end position="376"/>
    </location>
</feature>
<feature type="region of interest" description="Disordered" evidence="1">
    <location>
        <begin position="332"/>
        <end position="387"/>
    </location>
</feature>
<dbReference type="Gene3D" id="3.30.360.10">
    <property type="entry name" value="Dihydrodipicolinate Reductase, domain 2"/>
    <property type="match status" value="1"/>
</dbReference>
<dbReference type="GO" id="GO:0000166">
    <property type="term" value="F:nucleotide binding"/>
    <property type="evidence" value="ECO:0007669"/>
    <property type="project" value="InterPro"/>
</dbReference>
<dbReference type="AlphaFoldDB" id="Q025S0"/>
<feature type="compositionally biased region" description="Polar residues" evidence="1">
    <location>
        <begin position="190"/>
        <end position="203"/>
    </location>
</feature>
<feature type="domain" description="Gfo/Idh/MocA-like oxidoreductase N-terminal" evidence="2">
    <location>
        <begin position="45"/>
        <end position="162"/>
    </location>
</feature>
<dbReference type="InterPro" id="IPR050463">
    <property type="entry name" value="Gfo/Idh/MocA_oxidrdct_glycsds"/>
</dbReference>
<dbReference type="STRING" id="234267.Acid_2259"/>
<dbReference type="Pfam" id="PF01408">
    <property type="entry name" value="GFO_IDH_MocA"/>
    <property type="match status" value="1"/>
</dbReference>
<dbReference type="PANTHER" id="PTHR43818">
    <property type="entry name" value="BCDNA.GH03377"/>
    <property type="match status" value="1"/>
</dbReference>
<gene>
    <name evidence="4" type="ordered locus">Acid_2259</name>
</gene>
<evidence type="ECO:0000259" key="2">
    <source>
        <dbReference type="Pfam" id="PF01408"/>
    </source>
</evidence>
<sequence precursor="true">MSNDGVSRRHFFFGSLLAGAVPAAGFGSVPSLRALGYKPFYDKLNVASIGCGGQGGVDLNDAARTENIVALCDVDEARAAANFKKFEKQPKYKDFRVMLEKEGKNIDAVTIGIPDFMHAQVALACMQHGKHVYCEKPLTRTPWEARILMEAAAKYKVATQMGNQGFSHEANRVAAEIVWSGAIGDVTEAHISTTPGTHPTGLQQPPPEDSVPDTLDWQDWLGAATMRPYSAYYTPYNWRGFLDFGTGQIGNWATHTAGPVHTALQLGAPTSVECVSLVGSSKITYPDRGTVRLDFPARGGMAPVKVFYHDGPHANDPDLYHVPGMENETILPPVNNLVDKGRGTAGRGGGGRGPGAGGAGRGAGAPPARPAGTPRQGAGGPGVRVFGEPMGPVQPGVLTGNGSVFIGTKGIMATSSRGEGVQLLPAARWAE</sequence>
<dbReference type="Pfam" id="PF19051">
    <property type="entry name" value="GFO_IDH_MocA_C2"/>
    <property type="match status" value="1"/>
</dbReference>
<dbReference type="KEGG" id="sus:Acid_2259"/>
<dbReference type="Gene3D" id="3.40.50.720">
    <property type="entry name" value="NAD(P)-binding Rossmann-like Domain"/>
    <property type="match status" value="1"/>
</dbReference>
<dbReference type="HOGENOM" id="CLU_023194_24_0_0"/>
<organism evidence="4">
    <name type="scientific">Solibacter usitatus (strain Ellin6076)</name>
    <dbReference type="NCBI Taxonomy" id="234267"/>
    <lineage>
        <taxon>Bacteria</taxon>
        <taxon>Pseudomonadati</taxon>
        <taxon>Acidobacteriota</taxon>
        <taxon>Terriglobia</taxon>
        <taxon>Bryobacterales</taxon>
        <taxon>Solibacteraceae</taxon>
        <taxon>Candidatus Solibacter</taxon>
    </lineage>
</organism>
<dbReference type="eggNOG" id="COG0673">
    <property type="taxonomic scope" value="Bacteria"/>
</dbReference>
<evidence type="ECO:0000256" key="1">
    <source>
        <dbReference type="SAM" id="MobiDB-lite"/>
    </source>
</evidence>
<accession>Q025S0</accession>
<dbReference type="SUPFAM" id="SSF51735">
    <property type="entry name" value="NAD(P)-binding Rossmann-fold domains"/>
    <property type="match status" value="1"/>
</dbReference>
<feature type="region of interest" description="Disordered" evidence="1">
    <location>
        <begin position="190"/>
        <end position="212"/>
    </location>
</feature>
<dbReference type="InterPro" id="IPR000683">
    <property type="entry name" value="Gfo/Idh/MocA-like_OxRdtase_N"/>
</dbReference>
<name>Q025S0_SOLUE</name>
<evidence type="ECO:0000259" key="3">
    <source>
        <dbReference type="Pfam" id="PF19051"/>
    </source>
</evidence>
<dbReference type="SUPFAM" id="SSF55347">
    <property type="entry name" value="Glyceraldehyde-3-phosphate dehydrogenase-like, C-terminal domain"/>
    <property type="match status" value="1"/>
</dbReference>
<feature type="compositionally biased region" description="Gly residues" evidence="1">
    <location>
        <begin position="343"/>
        <end position="363"/>
    </location>
</feature>
<dbReference type="PROSITE" id="PS51318">
    <property type="entry name" value="TAT"/>
    <property type="match status" value="1"/>
</dbReference>
<evidence type="ECO:0000313" key="4">
    <source>
        <dbReference type="EMBL" id="ABJ83249.1"/>
    </source>
</evidence>
<proteinExistence type="predicted"/>